<sequence>MAEKIFLGTSTTATFVCPECERSRTTDISKLLTAKAQLRIKCTCKCGHTFSVVIERRKYYRKSLELSGVAFRSEGGRKFVMTVKDLSRSGSRIKISTSFPFAIDDIIHVEFNLDDKDRSFISKMAVIRSINGPFLGVEFTEIEKYDKIGQYLMFS</sequence>
<keyword evidence="3" id="KW-1185">Reference proteome</keyword>
<feature type="domain" description="PilZ" evidence="1">
    <location>
        <begin position="55"/>
        <end position="152"/>
    </location>
</feature>
<dbReference type="Pfam" id="PF07238">
    <property type="entry name" value="PilZ"/>
    <property type="match status" value="1"/>
</dbReference>
<evidence type="ECO:0000313" key="2">
    <source>
        <dbReference type="EMBL" id="SCY40760.1"/>
    </source>
</evidence>
<dbReference type="InterPro" id="IPR009875">
    <property type="entry name" value="PilZ_domain"/>
</dbReference>
<dbReference type="Gene3D" id="2.40.10.220">
    <property type="entry name" value="predicted glycosyltransferase like domains"/>
    <property type="match status" value="1"/>
</dbReference>
<protein>
    <submittedName>
        <fullName evidence="2">PilZ domain-containing protein</fullName>
    </submittedName>
</protein>
<evidence type="ECO:0000313" key="3">
    <source>
        <dbReference type="Proteomes" id="UP000198870"/>
    </source>
</evidence>
<dbReference type="Proteomes" id="UP000198870">
    <property type="component" value="Unassembled WGS sequence"/>
</dbReference>
<evidence type="ECO:0000259" key="1">
    <source>
        <dbReference type="Pfam" id="PF07238"/>
    </source>
</evidence>
<dbReference type="STRING" id="419481.SAMN05216233_108177"/>
<dbReference type="EMBL" id="FMUX01000008">
    <property type="protein sequence ID" value="SCY40760.1"/>
    <property type="molecule type" value="Genomic_DNA"/>
</dbReference>
<organism evidence="2 3">
    <name type="scientific">Desulfoluna spongiiphila</name>
    <dbReference type="NCBI Taxonomy" id="419481"/>
    <lineage>
        <taxon>Bacteria</taxon>
        <taxon>Pseudomonadati</taxon>
        <taxon>Thermodesulfobacteriota</taxon>
        <taxon>Desulfobacteria</taxon>
        <taxon>Desulfobacterales</taxon>
        <taxon>Desulfolunaceae</taxon>
        <taxon>Desulfoluna</taxon>
    </lineage>
</organism>
<gene>
    <name evidence="2" type="ORF">SAMN05216233_108177</name>
</gene>
<reference evidence="2 3" key="1">
    <citation type="submission" date="2016-10" db="EMBL/GenBank/DDBJ databases">
        <authorList>
            <person name="de Groot N.N."/>
        </authorList>
    </citation>
    <scope>NUCLEOTIDE SEQUENCE [LARGE SCALE GENOMIC DNA]</scope>
    <source>
        <strain evidence="2 3">AA1</strain>
    </source>
</reference>
<name>A0A1G5FPN1_9BACT</name>
<proteinExistence type="predicted"/>
<accession>A0A1G5FPN1</accession>
<dbReference type="SUPFAM" id="SSF141371">
    <property type="entry name" value="PilZ domain-like"/>
    <property type="match status" value="1"/>
</dbReference>
<dbReference type="GO" id="GO:0035438">
    <property type="term" value="F:cyclic-di-GMP binding"/>
    <property type="evidence" value="ECO:0007669"/>
    <property type="project" value="InterPro"/>
</dbReference>
<dbReference type="AlphaFoldDB" id="A0A1G5FPN1"/>
<dbReference type="RefSeq" id="WP_092211029.1">
    <property type="nucleotide sequence ID" value="NZ_FMUX01000008.1"/>
</dbReference>
<dbReference type="OrthoDB" id="5511523at2"/>